<accession>A0A543J862</accession>
<keyword evidence="6" id="KW-1185">Reference proteome</keyword>
<feature type="repeat" description="WD" evidence="3">
    <location>
        <begin position="10"/>
        <end position="44"/>
    </location>
</feature>
<dbReference type="PRINTS" id="PR00320">
    <property type="entry name" value="GPROTEINBRPT"/>
</dbReference>
<evidence type="ECO:0000313" key="6">
    <source>
        <dbReference type="Proteomes" id="UP000316628"/>
    </source>
</evidence>
<dbReference type="InterPro" id="IPR020472">
    <property type="entry name" value="WD40_PAC1"/>
</dbReference>
<dbReference type="PANTHER" id="PTHR22847">
    <property type="entry name" value="WD40 REPEAT PROTEIN"/>
    <property type="match status" value="1"/>
</dbReference>
<dbReference type="Gene3D" id="2.130.10.10">
    <property type="entry name" value="YVTN repeat-like/Quinoprotein amine dehydrogenase"/>
    <property type="match status" value="3"/>
</dbReference>
<dbReference type="Proteomes" id="UP000316628">
    <property type="component" value="Unassembled WGS sequence"/>
</dbReference>
<feature type="repeat" description="WD" evidence="3">
    <location>
        <begin position="100"/>
        <end position="141"/>
    </location>
</feature>
<evidence type="ECO:0000256" key="2">
    <source>
        <dbReference type="ARBA" id="ARBA00022737"/>
    </source>
</evidence>
<organism evidence="5 6">
    <name type="scientific">Saccharothrix saharensis</name>
    <dbReference type="NCBI Taxonomy" id="571190"/>
    <lineage>
        <taxon>Bacteria</taxon>
        <taxon>Bacillati</taxon>
        <taxon>Actinomycetota</taxon>
        <taxon>Actinomycetes</taxon>
        <taxon>Pseudonocardiales</taxon>
        <taxon>Pseudonocardiaceae</taxon>
        <taxon>Saccharothrix</taxon>
    </lineage>
</organism>
<evidence type="ECO:0000256" key="3">
    <source>
        <dbReference type="PROSITE-ProRule" id="PRU00221"/>
    </source>
</evidence>
<dbReference type="OrthoDB" id="134501at2"/>
<dbReference type="InterPro" id="IPR036322">
    <property type="entry name" value="WD40_repeat_dom_sf"/>
</dbReference>
<dbReference type="Pfam" id="PF12894">
    <property type="entry name" value="ANAPC4_WD40"/>
    <property type="match status" value="1"/>
</dbReference>
<evidence type="ECO:0000256" key="1">
    <source>
        <dbReference type="ARBA" id="ARBA00022574"/>
    </source>
</evidence>
<feature type="repeat" description="WD" evidence="3">
    <location>
        <begin position="54"/>
        <end position="96"/>
    </location>
</feature>
<comment type="caution">
    <text evidence="5">The sequence shown here is derived from an EMBL/GenBank/DDBJ whole genome shotgun (WGS) entry which is preliminary data.</text>
</comment>
<dbReference type="PANTHER" id="PTHR22847:SF637">
    <property type="entry name" value="WD REPEAT DOMAIN 5B"/>
    <property type="match status" value="1"/>
</dbReference>
<evidence type="ECO:0000259" key="4">
    <source>
        <dbReference type="Pfam" id="PF12894"/>
    </source>
</evidence>
<dbReference type="SUPFAM" id="SSF50998">
    <property type="entry name" value="Quinoprotein alcohol dehydrogenase-like"/>
    <property type="match status" value="1"/>
</dbReference>
<dbReference type="AlphaFoldDB" id="A0A543J862"/>
<dbReference type="InterPro" id="IPR015943">
    <property type="entry name" value="WD40/YVTN_repeat-like_dom_sf"/>
</dbReference>
<dbReference type="SUPFAM" id="SSF50978">
    <property type="entry name" value="WD40 repeat-like"/>
    <property type="match status" value="1"/>
</dbReference>
<dbReference type="InterPro" id="IPR011047">
    <property type="entry name" value="Quinoprotein_ADH-like_sf"/>
</dbReference>
<dbReference type="SMART" id="SM00320">
    <property type="entry name" value="WD40"/>
    <property type="match status" value="10"/>
</dbReference>
<dbReference type="EMBL" id="VFPP01000001">
    <property type="protein sequence ID" value="TQM78998.1"/>
    <property type="molecule type" value="Genomic_DNA"/>
</dbReference>
<evidence type="ECO:0000313" key="5">
    <source>
        <dbReference type="EMBL" id="TQM78998.1"/>
    </source>
</evidence>
<name>A0A543J862_9PSEU</name>
<dbReference type="InterPro" id="IPR019775">
    <property type="entry name" value="WD40_repeat_CS"/>
</dbReference>
<dbReference type="PROSITE" id="PS50294">
    <property type="entry name" value="WD_REPEATS_REGION"/>
    <property type="match status" value="2"/>
</dbReference>
<sequence length="624" mass="65768">MRAVHLSSDRLQHAAPITHVAFRPDGRRLATSSYDGTVLVWDVEGRSRPTPVARLHHRRLVNASAWNPRDPEILATASADKTVAVWRIGADGAVGTISTLARHTDDINSVAWLPDGERLICVSEDGRATMWDGLTGRFLASVASHAAHCMMVSANSKGQVATVGEDGMVAVFSPDDDTRRATKLYESSVEGCEWSPDGDTLAVARDDGHVDLLTAALDVVVSAEVSSSAVRSVAWIDDETFVAGAYDGALHFIDRSGAVIGRHSDDRAWPRSVGAARGVVAVGSFWSTPHLLDARTREPAHPPSEPTHGPNAIAVHGQDVFVGCDSGLVVRLPVAVIRRGDDVDPGAVEVLSTGGSPVLSLAYRDTGLFAGTYSGEVLHFADGDSRRIGVGAPVPSLVAHGSGVLAGTYNGELVHVGGGPHLVELSRVEGHGGSVKSLATFADGDIVSGATDRTVAIGDHERRGPLWEHGNLVNSVATLDHWVASASRDHTVKAGRVTRDPRGQWVASDIRTFLGPDESVKAVALIGDPAAPVVLGGSYDFKVYAWHVAAHGAAEDRLSGRVVFDFDQAVSCMARVDERRALVAGWDGRLVLVEASPDGRVAVVGELSLPKLIVASTRGAAVRS</sequence>
<keyword evidence="2" id="KW-0677">Repeat</keyword>
<protein>
    <submittedName>
        <fullName evidence="5">WD40 repeat protein</fullName>
    </submittedName>
</protein>
<dbReference type="PROSITE" id="PS50082">
    <property type="entry name" value="WD_REPEATS_2"/>
    <property type="match status" value="3"/>
</dbReference>
<feature type="domain" description="Anaphase-promoting complex subunit 4-like WD40" evidence="4">
    <location>
        <begin position="186"/>
        <end position="236"/>
    </location>
</feature>
<reference evidence="5 6" key="1">
    <citation type="submission" date="2019-06" db="EMBL/GenBank/DDBJ databases">
        <title>Sequencing the genomes of 1000 actinobacteria strains.</title>
        <authorList>
            <person name="Klenk H.-P."/>
        </authorList>
    </citation>
    <scope>NUCLEOTIDE SEQUENCE [LARGE SCALE GENOMIC DNA]</scope>
    <source>
        <strain evidence="5 6">DSM 45456</strain>
    </source>
</reference>
<keyword evidence="1 3" id="KW-0853">WD repeat</keyword>
<dbReference type="InterPro" id="IPR024977">
    <property type="entry name" value="Apc4-like_WD40_dom"/>
</dbReference>
<proteinExistence type="predicted"/>
<gene>
    <name evidence="5" type="ORF">FHX81_1290</name>
</gene>
<dbReference type="PROSITE" id="PS00678">
    <property type="entry name" value="WD_REPEATS_1"/>
    <property type="match status" value="1"/>
</dbReference>
<dbReference type="Pfam" id="PF00400">
    <property type="entry name" value="WD40"/>
    <property type="match status" value="4"/>
</dbReference>
<dbReference type="InterPro" id="IPR001680">
    <property type="entry name" value="WD40_rpt"/>
</dbReference>